<evidence type="ECO:0000313" key="8">
    <source>
        <dbReference type="Proteomes" id="UP000596311"/>
    </source>
</evidence>
<organism evidence="5 7">
    <name type="scientific">Streptomyces koyangensis</name>
    <dbReference type="NCBI Taxonomy" id="188770"/>
    <lineage>
        <taxon>Bacteria</taxon>
        <taxon>Bacillati</taxon>
        <taxon>Actinomycetota</taxon>
        <taxon>Actinomycetes</taxon>
        <taxon>Kitasatosporales</taxon>
        <taxon>Streptomycetaceae</taxon>
        <taxon>Streptomyces</taxon>
        <taxon>Streptomyces aurantiacus group</taxon>
    </lineage>
</organism>
<keyword evidence="3" id="KW-0411">Iron-sulfur</keyword>
<dbReference type="SUPFAM" id="SSF52343">
    <property type="entry name" value="Ferredoxin reductase-like, C-terminal NADP-linked domain"/>
    <property type="match status" value="1"/>
</dbReference>
<keyword evidence="2" id="KW-0001">2Fe-2S</keyword>
<dbReference type="PANTHER" id="PTHR47354:SF5">
    <property type="entry name" value="PROTEIN RFBI"/>
    <property type="match status" value="1"/>
</dbReference>
<dbReference type="Pfam" id="PF00970">
    <property type="entry name" value="FAD_binding_6"/>
    <property type="match status" value="1"/>
</dbReference>
<dbReference type="Proteomes" id="UP000596311">
    <property type="component" value="Chromosome"/>
</dbReference>
<dbReference type="SUPFAM" id="SSF63380">
    <property type="entry name" value="Riboflavin synthase domain-like"/>
    <property type="match status" value="1"/>
</dbReference>
<dbReference type="AlphaFoldDB" id="A0A385DFE8"/>
<dbReference type="CDD" id="cd06217">
    <property type="entry name" value="FNR_iron_sulfur_binding_3"/>
    <property type="match status" value="1"/>
</dbReference>
<dbReference type="Gene3D" id="2.40.30.10">
    <property type="entry name" value="Translation factors"/>
    <property type="match status" value="1"/>
</dbReference>
<protein>
    <submittedName>
        <fullName evidence="5">Oxidoreductase</fullName>
    </submittedName>
</protein>
<dbReference type="GO" id="GO:0051537">
    <property type="term" value="F:2 iron, 2 sulfur cluster binding"/>
    <property type="evidence" value="ECO:0007669"/>
    <property type="project" value="UniProtKB-KW"/>
</dbReference>
<evidence type="ECO:0000256" key="3">
    <source>
        <dbReference type="ARBA" id="ARBA00023014"/>
    </source>
</evidence>
<keyword evidence="8" id="KW-1185">Reference proteome</keyword>
<dbReference type="PRINTS" id="PR00406">
    <property type="entry name" value="CYTB5RDTASE"/>
</dbReference>
<evidence type="ECO:0000313" key="7">
    <source>
        <dbReference type="Proteomes" id="UP000259636"/>
    </source>
</evidence>
<dbReference type="EMBL" id="CP031742">
    <property type="protein sequence ID" value="AXQ56996.1"/>
    <property type="molecule type" value="Genomic_DNA"/>
</dbReference>
<dbReference type="InterPro" id="IPR001433">
    <property type="entry name" value="OxRdtase_FAD/NAD-bd"/>
</dbReference>
<evidence type="ECO:0000256" key="1">
    <source>
        <dbReference type="ARBA" id="ARBA00001974"/>
    </source>
</evidence>
<dbReference type="RefSeq" id="WP_117350085.1">
    <property type="nucleotide sequence ID" value="NZ_CP031742.1"/>
</dbReference>
<dbReference type="InterPro" id="IPR017927">
    <property type="entry name" value="FAD-bd_FR_type"/>
</dbReference>
<dbReference type="GO" id="GO:0016491">
    <property type="term" value="F:oxidoreductase activity"/>
    <property type="evidence" value="ECO:0007669"/>
    <property type="project" value="InterPro"/>
</dbReference>
<keyword evidence="2" id="KW-0408">Iron</keyword>
<feature type="domain" description="FAD-binding FR-type" evidence="4">
    <location>
        <begin position="5"/>
        <end position="106"/>
    </location>
</feature>
<accession>A0A385DFE8</accession>
<evidence type="ECO:0000313" key="6">
    <source>
        <dbReference type="EMBL" id="QRF02465.1"/>
    </source>
</evidence>
<dbReference type="KEGG" id="sky:D0C37_21900"/>
<dbReference type="InterPro" id="IPR039261">
    <property type="entry name" value="FNR_nucleotide-bd"/>
</dbReference>
<evidence type="ECO:0000256" key="2">
    <source>
        <dbReference type="ARBA" id="ARBA00022714"/>
    </source>
</evidence>
<name>A0A385DFE8_9ACTN</name>
<dbReference type="Proteomes" id="UP000259636">
    <property type="component" value="Chromosome"/>
</dbReference>
<dbReference type="InterPro" id="IPR017938">
    <property type="entry name" value="Riboflavin_synthase-like_b-brl"/>
</dbReference>
<dbReference type="Gene3D" id="3.40.50.80">
    <property type="entry name" value="Nucleotide-binding domain of ferredoxin-NADP reductase (FNR) module"/>
    <property type="match status" value="1"/>
</dbReference>
<dbReference type="InterPro" id="IPR050415">
    <property type="entry name" value="MRET"/>
</dbReference>
<keyword evidence="2" id="KW-0479">Metal-binding</keyword>
<proteinExistence type="predicted"/>
<sequence>MRAPALWRVAVVAEVRQETADARTLVLAADGWPGHLAGQHVDLRLTAEDGYQAVRSYSLCAPADGARLEVSVQPVADGEVSPYLAGEVRPGDELEVRGPLGGWFVWDPADGVPDPVLLVGGGSGVAPLMAMVRARRSAPTPAPLRLLHSVRAPDQRWYAAELDRLAAEPGGPVVDTVYTRQAPPDAVRPPGRLTLPDLERPGWRAQDAPRCFVCGPTAFVEAVSGLLVEVGHPPDRIRTERFG</sequence>
<dbReference type="EMBL" id="CP049945">
    <property type="protein sequence ID" value="QRF02465.1"/>
    <property type="molecule type" value="Genomic_DNA"/>
</dbReference>
<dbReference type="PANTHER" id="PTHR47354">
    <property type="entry name" value="NADH OXIDOREDUCTASE HCR"/>
    <property type="match status" value="1"/>
</dbReference>
<gene>
    <name evidence="5" type="ORF">D0C37_21900</name>
    <name evidence="6" type="ORF">G9U55_09820</name>
</gene>
<dbReference type="Pfam" id="PF00175">
    <property type="entry name" value="NAD_binding_1"/>
    <property type="match status" value="1"/>
</dbReference>
<dbReference type="InterPro" id="IPR008333">
    <property type="entry name" value="Cbr1-like_FAD-bd_dom"/>
</dbReference>
<evidence type="ECO:0000259" key="4">
    <source>
        <dbReference type="PROSITE" id="PS51384"/>
    </source>
</evidence>
<evidence type="ECO:0000313" key="5">
    <source>
        <dbReference type="EMBL" id="AXQ56996.1"/>
    </source>
</evidence>
<dbReference type="PROSITE" id="PS51384">
    <property type="entry name" value="FAD_FR"/>
    <property type="match status" value="1"/>
</dbReference>
<dbReference type="GeneID" id="300116804"/>
<reference evidence="6 8" key="2">
    <citation type="submission" date="2020-03" db="EMBL/GenBank/DDBJ databases">
        <title>Genome mining and metabolic profiling illuminate the polycyclic tetramate macrolactams from Streptomyces koyangensis SCSIO 5802.</title>
        <authorList>
            <person name="Ding W."/>
        </authorList>
    </citation>
    <scope>NUCLEOTIDE SEQUENCE [LARGE SCALE GENOMIC DNA]</scope>
    <source>
        <strain evidence="6 8">SCSIO 5802</strain>
    </source>
</reference>
<reference evidence="5 7" key="1">
    <citation type="submission" date="2018-08" db="EMBL/GenBank/DDBJ databases">
        <authorList>
            <person name="Ferrada E.E."/>
            <person name="Latorre B.A."/>
        </authorList>
    </citation>
    <scope>NUCLEOTIDE SEQUENCE [LARGE SCALE GENOMIC DNA]</scope>
    <source>
        <strain evidence="5 7">VK-A60T</strain>
    </source>
</reference>
<comment type="cofactor">
    <cofactor evidence="1">
        <name>FAD</name>
        <dbReference type="ChEBI" id="CHEBI:57692"/>
    </cofactor>
</comment>